<evidence type="ECO:0000313" key="2">
    <source>
        <dbReference type="EMBL" id="MBK4348447.1"/>
    </source>
</evidence>
<feature type="transmembrane region" description="Helical" evidence="1">
    <location>
        <begin position="108"/>
        <end position="129"/>
    </location>
</feature>
<dbReference type="InterPro" id="IPR026898">
    <property type="entry name" value="PrsW"/>
</dbReference>
<feature type="transmembrane region" description="Helical" evidence="1">
    <location>
        <begin position="141"/>
        <end position="162"/>
    </location>
</feature>
<dbReference type="PANTHER" id="PTHR36844">
    <property type="entry name" value="PROTEASE PRSW"/>
    <property type="match status" value="1"/>
</dbReference>
<evidence type="ECO:0000256" key="1">
    <source>
        <dbReference type="SAM" id="Phobius"/>
    </source>
</evidence>
<feature type="transmembrane region" description="Helical" evidence="1">
    <location>
        <begin position="214"/>
        <end position="232"/>
    </location>
</feature>
<keyword evidence="2" id="KW-0482">Metalloprotease</keyword>
<keyword evidence="2" id="KW-0645">Protease</keyword>
<dbReference type="RefSeq" id="WP_200556652.1">
    <property type="nucleotide sequence ID" value="NZ_JAEPES010000004.1"/>
</dbReference>
<dbReference type="EMBL" id="JAEPES010000004">
    <property type="protein sequence ID" value="MBK4348447.1"/>
    <property type="molecule type" value="Genomic_DNA"/>
</dbReference>
<evidence type="ECO:0000313" key="3">
    <source>
        <dbReference type="Proteomes" id="UP000636458"/>
    </source>
</evidence>
<feature type="transmembrane region" description="Helical" evidence="1">
    <location>
        <begin position="21"/>
        <end position="42"/>
    </location>
</feature>
<feature type="transmembrane region" description="Helical" evidence="1">
    <location>
        <begin position="182"/>
        <end position="202"/>
    </location>
</feature>
<keyword evidence="1" id="KW-0472">Membrane</keyword>
<name>A0A934SNU3_9MICO</name>
<dbReference type="GO" id="GO:0008237">
    <property type="term" value="F:metallopeptidase activity"/>
    <property type="evidence" value="ECO:0007669"/>
    <property type="project" value="UniProtKB-KW"/>
</dbReference>
<proteinExistence type="predicted"/>
<organism evidence="2 3">
    <name type="scientific">Lacisediminihabitans changchengi</name>
    <dbReference type="NCBI Taxonomy" id="2787634"/>
    <lineage>
        <taxon>Bacteria</taxon>
        <taxon>Bacillati</taxon>
        <taxon>Actinomycetota</taxon>
        <taxon>Actinomycetes</taxon>
        <taxon>Micrococcales</taxon>
        <taxon>Microbacteriaceae</taxon>
        <taxon>Lacisediminihabitans</taxon>
    </lineage>
</organism>
<dbReference type="Pfam" id="PF13367">
    <property type="entry name" value="PrsW-protease"/>
    <property type="match status" value="1"/>
</dbReference>
<keyword evidence="1" id="KW-0812">Transmembrane</keyword>
<keyword evidence="3" id="KW-1185">Reference proteome</keyword>
<feature type="transmembrane region" description="Helical" evidence="1">
    <location>
        <begin position="76"/>
        <end position="96"/>
    </location>
</feature>
<accession>A0A934SNU3</accession>
<gene>
    <name evidence="2" type="ORF">IV501_12440</name>
</gene>
<dbReference type="Proteomes" id="UP000636458">
    <property type="component" value="Unassembled WGS sequence"/>
</dbReference>
<keyword evidence="2" id="KW-0378">Hydrolase</keyword>
<reference evidence="2" key="1">
    <citation type="submission" date="2021-01" db="EMBL/GenBank/DDBJ databases">
        <title>Lacisediminihabitans sp. nov. strain G11-30, isolated from Antarctic Soil.</title>
        <authorList>
            <person name="Li J."/>
        </authorList>
    </citation>
    <scope>NUCLEOTIDE SEQUENCE</scope>
    <source>
        <strain evidence="2">G11-30</strain>
    </source>
</reference>
<dbReference type="PANTHER" id="PTHR36844:SF1">
    <property type="entry name" value="PROTEASE PRSW"/>
    <property type="match status" value="1"/>
</dbReference>
<feature type="transmembrane region" description="Helical" evidence="1">
    <location>
        <begin position="48"/>
        <end position="69"/>
    </location>
</feature>
<protein>
    <submittedName>
        <fullName evidence="2">PrsW family intramembrane metalloprotease</fullName>
    </submittedName>
</protein>
<keyword evidence="1" id="KW-1133">Transmembrane helix</keyword>
<dbReference type="AlphaFoldDB" id="A0A934SNU3"/>
<comment type="caution">
    <text evidence="2">The sequence shown here is derived from an EMBL/GenBank/DDBJ whole genome shotgun (WGS) entry which is preliminary data.</text>
</comment>
<sequence length="318" mass="33470">MTTAAVDSPAAVTHAHHRHGWWWKTLVAGLVLWIVTIVVTALTENSNLIPTLILLGSFLVPFSVVLFVVERVRGNVSVLQLILAFFIGGICGVLGASLLESGLTQRVFALYVVVGVIEEFVKAAVLVIVGWRVLPKTAAQGALLGATVGAGFAAFESAGYAFNSVITARGLDLASLLQTEVLRAILAPIGHVLWTAIIGAVIFGASRTHKKYRWSWFILLAYAGSVTLHGLWDSLSDITTTVALVFTGNAQTLATGSLVTGTPGAVEALATVLYVVGVVVLGVVGVLALFLILRHATKRDRSANSHRGDPVVAPPIAV</sequence>
<feature type="transmembrane region" description="Helical" evidence="1">
    <location>
        <begin position="272"/>
        <end position="293"/>
    </location>
</feature>